<dbReference type="Proteomes" id="UP000516127">
    <property type="component" value="Genome"/>
</dbReference>
<sequence length="61" mass="6927">MSPTLSREHTHVRLSVRDSLVEQRATLLKERREAEFTVKAHTTAIEAVTDIIEAIDKIGQQ</sequence>
<organism evidence="1 2">
    <name type="scientific">Mycobacterium phage Estes</name>
    <dbReference type="NCBI Taxonomy" id="2759459"/>
    <lineage>
        <taxon>Viruses</taxon>
        <taxon>Duplodnaviria</taxon>
        <taxon>Heunggongvirae</taxon>
        <taxon>Uroviricota</taxon>
        <taxon>Caudoviricetes</taxon>
        <taxon>Vilmaviridae</taxon>
        <taxon>Mclasvirinae</taxon>
        <taxon>Reyvirus</taxon>
        <taxon>Reyvirus estes</taxon>
    </lineage>
</organism>
<dbReference type="GeneID" id="63210479"/>
<name>A0A7G9A2F6_9CAUD</name>
<accession>A0A7G9A2F6</accession>
<proteinExistence type="predicted"/>
<dbReference type="EMBL" id="MT657341">
    <property type="protein sequence ID" value="QNL30795.1"/>
    <property type="molecule type" value="Genomic_DNA"/>
</dbReference>
<dbReference type="KEGG" id="vg:63210479"/>
<evidence type="ECO:0000313" key="1">
    <source>
        <dbReference type="EMBL" id="QNL30795.1"/>
    </source>
</evidence>
<keyword evidence="2" id="KW-1185">Reference proteome</keyword>
<protein>
    <submittedName>
        <fullName evidence="1">Uncharacterized protein</fullName>
    </submittedName>
</protein>
<dbReference type="RefSeq" id="YP_010013841.1">
    <property type="nucleotide sequence ID" value="NC_053514.1"/>
</dbReference>
<reference evidence="1 2" key="1">
    <citation type="submission" date="2020-06" db="EMBL/GenBank/DDBJ databases">
        <authorList>
            <person name="Allen T."/>
            <person name="Groscost A."/>
            <person name="Boice M."/>
            <person name="Bramwell-Butcher J."/>
            <person name="Davis-Nicholson M."/>
            <person name="Dedinsky M."/>
            <person name="DeKlotz J."/>
            <person name="Gardner J."/>
            <person name="Grosser P."/>
            <person name="Husler K."/>
            <person name="Lau J.R."/>
            <person name="Monlux M."/>
            <person name="Schlesinger M.K."/>
            <person name="Scholes A."/>
            <person name="Waughman L."/>
            <person name="Poxleitner M.K."/>
            <person name="Anders K.R."/>
            <person name="Garlena R.A."/>
            <person name="Russell D.A."/>
            <person name="Pope W.H."/>
            <person name="Jacobs-Sera D."/>
            <person name="Hatfull G.F."/>
        </authorList>
    </citation>
    <scope>NUCLEOTIDE SEQUENCE [LARGE SCALE GENOMIC DNA]</scope>
</reference>
<evidence type="ECO:0000313" key="2">
    <source>
        <dbReference type="Proteomes" id="UP000516127"/>
    </source>
</evidence>
<gene>
    <name evidence="1" type="primary">86</name>
    <name evidence="1" type="ORF">SEA_ESTES_86</name>
</gene>